<dbReference type="NCBIfam" id="TIGR01297">
    <property type="entry name" value="CDF"/>
    <property type="match status" value="1"/>
</dbReference>
<protein>
    <recommendedName>
        <fullName evidence="3">RNA helicase</fullName>
        <ecNumber evidence="3">3.6.4.13</ecNumber>
    </recommendedName>
</protein>
<feature type="transmembrane region" description="Helical" evidence="19">
    <location>
        <begin position="892"/>
        <end position="911"/>
    </location>
</feature>
<dbReference type="FunFam" id="3.30.70.1350:FF:000003">
    <property type="entry name" value="Cation diffusion facilitator 1"/>
    <property type="match status" value="1"/>
</dbReference>
<dbReference type="InParanoid" id="A0A1Z5SVX0"/>
<dbReference type="InterPro" id="IPR002524">
    <property type="entry name" value="Cation_efflux"/>
</dbReference>
<feature type="compositionally biased region" description="Polar residues" evidence="18">
    <location>
        <begin position="231"/>
        <end position="245"/>
    </location>
</feature>
<evidence type="ECO:0000256" key="14">
    <source>
        <dbReference type="ARBA" id="ARBA00023242"/>
    </source>
</evidence>
<feature type="transmembrane region" description="Helical" evidence="19">
    <location>
        <begin position="931"/>
        <end position="951"/>
    </location>
</feature>
<comment type="catalytic activity">
    <reaction evidence="15">
        <text>ATP + H2O = ADP + phosphate + H(+)</text>
        <dbReference type="Rhea" id="RHEA:13065"/>
        <dbReference type="ChEBI" id="CHEBI:15377"/>
        <dbReference type="ChEBI" id="CHEBI:15378"/>
        <dbReference type="ChEBI" id="CHEBI:30616"/>
        <dbReference type="ChEBI" id="CHEBI:43474"/>
        <dbReference type="ChEBI" id="CHEBI:456216"/>
        <dbReference type="EC" id="3.6.4.13"/>
    </reaction>
</comment>
<feature type="compositionally biased region" description="Acidic residues" evidence="18">
    <location>
        <begin position="131"/>
        <end position="168"/>
    </location>
</feature>
<dbReference type="GO" id="GO:0005829">
    <property type="term" value="C:cytosol"/>
    <property type="evidence" value="ECO:0007669"/>
    <property type="project" value="TreeGrafter"/>
</dbReference>
<sequence length="1112" mass="122796">MAPMMLEDDFIPTLSDSDAVSDEETSTPAPAATAQQPSTKRKREDKKGGSVKKRKKGQNLQEDGKDDSENGGEKDEDMLSDFEFDNSERTAALGSFDGWNVGNGVGDADAINRIVARRQGAKAPAPGIGGGDEESAADEGSDDEVAEDEEEDAEDASDAGSDASDEDISAAQIRPDDDDQDGSEDEVDDDAAVPVSHPDDDAASDSGSDDQEDAIELEKQRAFFAPESEATKANTNGPTDKTFTSMSLSRPILKGLSEVGFNTPTPIQLKTVPVALEGKDIVGGAVTGSGKTAAFLIPILERLLYRPKRVATTRVAILMPTRELALQCLTVGKKLAAFTDITFGRAIGGMNSREQERELKLRPDVVVATPGRFIDFMRNSPSFQTDKLEILVLDEADRMLEEGFADELNEILKTIPKSRQTMLFSATMSSKVDDLVRVGLQRPVRVLVDAQKSSASGLVQEFVRLRPGREEKRLGYLLHLAMQVHQDRVIIFFRQKKEAHRVRIIFALLGLQAAELHGSMTQEQRINSIEAFRSGRASFLLATDLASRGLDIKGIEVVINYEAPQSHEIYLHRVGRTARAGRKGISCTLAAEPDRKVVKAAVKAAKAQKGATIRQRTVDPKDADAWQAKCDGLEEEVEAVMKEEKEEKALSATEREITRAENVVKYEDEIKARPKKTWFESEQQKSEAKQRGAEALNGPAGGSSEDPEARQRPVYHRDSTEREDVERGNSLPNYDQSNDPFSLRDALKTEEQISGMRANVGKKRTCGSVASSIEKPRETMRAKRIQGFYEKQNENIERLLKPVDDHVREAKEEQGADALQYKIAVTGSFVANICLAILQLYGAIASGSLSLFTTMADAIFDPCSNLTLILCNRAANRVDPRRFPSGKARIETAGNIAFCGLMTAVSLILIVQSAVQLARQDSEVDFHLPSVIAVAVAFATKLCLFIYCWALRNKYSQIRILWEDHRNDLFINGFGLLTSVGGSKLRWWIDPMGAIILSALISFLWVRTAYSEFQLLIGVSADTSFLQHITYISMTHSPLINSLDTVRAWHSGPRLIVEVDIVMERTMTLQETHDVAEELQTKLESLPDVERCYVHVDYETSHAPEHFWKKEL</sequence>
<dbReference type="AlphaFoldDB" id="A0A1Z5SVX0"/>
<dbReference type="SUPFAM" id="SSF52540">
    <property type="entry name" value="P-loop containing nucleoside triphosphate hydrolases"/>
    <property type="match status" value="2"/>
</dbReference>
<evidence type="ECO:0000256" key="6">
    <source>
        <dbReference type="ARBA" id="ARBA00022692"/>
    </source>
</evidence>
<evidence type="ECO:0000256" key="15">
    <source>
        <dbReference type="ARBA" id="ARBA00047984"/>
    </source>
</evidence>
<dbReference type="CDD" id="cd17947">
    <property type="entry name" value="DEADc_DDX27"/>
    <property type="match status" value="1"/>
</dbReference>
<dbReference type="InterPro" id="IPR027417">
    <property type="entry name" value="P-loop_NTPase"/>
</dbReference>
<evidence type="ECO:0000256" key="4">
    <source>
        <dbReference type="ARBA" id="ARBA00022448"/>
    </source>
</evidence>
<dbReference type="EC" id="3.6.4.13" evidence="3"/>
<dbReference type="GO" id="GO:0042254">
    <property type="term" value="P:ribosome biogenesis"/>
    <property type="evidence" value="ECO:0007669"/>
    <property type="project" value="UniProtKB-KW"/>
</dbReference>
<evidence type="ECO:0000256" key="16">
    <source>
        <dbReference type="PROSITE-ProRule" id="PRU00552"/>
    </source>
</evidence>
<comment type="subcellular location">
    <subcellularLocation>
        <location evidence="2">Membrane</location>
        <topology evidence="2">Multi-pass membrane protein</topology>
    </subcellularLocation>
    <subcellularLocation>
        <location evidence="1">Nucleus</location>
    </subcellularLocation>
</comment>
<feature type="region of interest" description="Disordered" evidence="18">
    <location>
        <begin position="119"/>
        <end position="245"/>
    </location>
</feature>
<evidence type="ECO:0000256" key="8">
    <source>
        <dbReference type="ARBA" id="ARBA00022801"/>
    </source>
</evidence>
<evidence type="ECO:0000256" key="10">
    <source>
        <dbReference type="ARBA" id="ARBA00022840"/>
    </source>
</evidence>
<dbReference type="Gene3D" id="3.30.70.1350">
    <property type="entry name" value="Cation efflux protein, cytoplasmic domain"/>
    <property type="match status" value="1"/>
</dbReference>
<comment type="caution">
    <text evidence="23">The sequence shown here is derived from an EMBL/GenBank/DDBJ whole genome shotgun (WGS) entry which is preliminary data.</text>
</comment>
<dbReference type="PANTHER" id="PTHR47959:SF1">
    <property type="entry name" value="ATP-DEPENDENT RNA HELICASE DBPA"/>
    <property type="match status" value="1"/>
</dbReference>
<dbReference type="PROSITE" id="PS51192">
    <property type="entry name" value="HELICASE_ATP_BIND_1"/>
    <property type="match status" value="1"/>
</dbReference>
<feature type="region of interest" description="Disordered" evidence="18">
    <location>
        <begin position="1"/>
        <end position="86"/>
    </location>
</feature>
<keyword evidence="11" id="KW-0694">RNA-binding</keyword>
<dbReference type="PROSITE" id="PS00039">
    <property type="entry name" value="DEAD_ATP_HELICASE"/>
    <property type="match status" value="1"/>
</dbReference>
<dbReference type="GO" id="GO:0016787">
    <property type="term" value="F:hydrolase activity"/>
    <property type="evidence" value="ECO:0007669"/>
    <property type="project" value="UniProtKB-KW"/>
</dbReference>
<evidence type="ECO:0000256" key="1">
    <source>
        <dbReference type="ARBA" id="ARBA00004123"/>
    </source>
</evidence>
<feature type="compositionally biased region" description="Polar residues" evidence="18">
    <location>
        <begin position="730"/>
        <end position="740"/>
    </location>
</feature>
<dbReference type="FunCoup" id="A0A1Z5SVX0">
    <property type="interactions" value="1506"/>
</dbReference>
<reference evidence="23 24" key="1">
    <citation type="submission" date="2017-01" db="EMBL/GenBank/DDBJ databases">
        <title>The recent genome duplication of the halophilic yeast Hortaea werneckii: insights from long-read sequencing.</title>
        <authorList>
            <person name="Sinha S."/>
            <person name="Flibotte S."/>
            <person name="Neira M."/>
            <person name="Lenassi M."/>
            <person name="Gostincar C."/>
            <person name="Stajich J.E."/>
            <person name="Nislow C.E."/>
        </authorList>
    </citation>
    <scope>NUCLEOTIDE SEQUENCE [LARGE SCALE GENOMIC DNA]</scope>
    <source>
        <strain evidence="23 24">EXF-2000</strain>
    </source>
</reference>
<evidence type="ECO:0000259" key="22">
    <source>
        <dbReference type="PROSITE" id="PS51195"/>
    </source>
</evidence>
<feature type="compositionally biased region" description="Acidic residues" evidence="18">
    <location>
        <begin position="176"/>
        <end position="191"/>
    </location>
</feature>
<keyword evidence="7" id="KW-0547">Nucleotide-binding</keyword>
<dbReference type="Gene3D" id="1.20.1510.10">
    <property type="entry name" value="Cation efflux protein transmembrane domain"/>
    <property type="match status" value="1"/>
</dbReference>
<dbReference type="PROSITE" id="PS51194">
    <property type="entry name" value="HELICASE_CTER"/>
    <property type="match status" value="1"/>
</dbReference>
<dbReference type="GO" id="GO:0005524">
    <property type="term" value="F:ATP binding"/>
    <property type="evidence" value="ECO:0007669"/>
    <property type="project" value="UniProtKB-KW"/>
</dbReference>
<dbReference type="STRING" id="1157616.A0A1Z5SVX0"/>
<evidence type="ECO:0000256" key="7">
    <source>
        <dbReference type="ARBA" id="ARBA00022741"/>
    </source>
</evidence>
<feature type="compositionally biased region" description="Basic and acidic residues" evidence="18">
    <location>
        <begin position="677"/>
        <end position="692"/>
    </location>
</feature>
<evidence type="ECO:0000313" key="24">
    <source>
        <dbReference type="Proteomes" id="UP000194280"/>
    </source>
</evidence>
<evidence type="ECO:0000259" key="21">
    <source>
        <dbReference type="PROSITE" id="PS51194"/>
    </source>
</evidence>
<feature type="region of interest" description="Disordered" evidence="18">
    <location>
        <begin position="677"/>
        <end position="741"/>
    </location>
</feature>
<dbReference type="Pfam" id="PF00271">
    <property type="entry name" value="Helicase_C"/>
    <property type="match status" value="1"/>
</dbReference>
<dbReference type="InterPro" id="IPR014014">
    <property type="entry name" value="RNA_helicase_DEAD_Q_motif"/>
</dbReference>
<keyword evidence="6 19" id="KW-0812">Transmembrane</keyword>
<keyword evidence="5" id="KW-0690">Ribosome biogenesis</keyword>
<dbReference type="InterPro" id="IPR014001">
    <property type="entry name" value="Helicase_ATP-bd"/>
</dbReference>
<feature type="transmembrane region" description="Helical" evidence="19">
    <location>
        <begin position="987"/>
        <end position="1006"/>
    </location>
</feature>
<feature type="compositionally biased region" description="Acidic residues" evidence="18">
    <location>
        <begin position="201"/>
        <end position="215"/>
    </location>
</feature>
<organism evidence="23 24">
    <name type="scientific">Hortaea werneckii EXF-2000</name>
    <dbReference type="NCBI Taxonomy" id="1157616"/>
    <lineage>
        <taxon>Eukaryota</taxon>
        <taxon>Fungi</taxon>
        <taxon>Dikarya</taxon>
        <taxon>Ascomycota</taxon>
        <taxon>Pezizomycotina</taxon>
        <taxon>Dothideomycetes</taxon>
        <taxon>Dothideomycetidae</taxon>
        <taxon>Mycosphaerellales</taxon>
        <taxon>Teratosphaeriaceae</taxon>
        <taxon>Hortaea</taxon>
    </lineage>
</organism>
<dbReference type="InterPro" id="IPR027469">
    <property type="entry name" value="Cation_efflux_TMD_sf"/>
</dbReference>
<dbReference type="InterPro" id="IPR011545">
    <property type="entry name" value="DEAD/DEAH_box_helicase_dom"/>
</dbReference>
<dbReference type="InterPro" id="IPR036837">
    <property type="entry name" value="Cation_efflux_CTD_sf"/>
</dbReference>
<dbReference type="Gene3D" id="3.40.50.300">
    <property type="entry name" value="P-loop containing nucleotide triphosphate hydrolases"/>
    <property type="match status" value="2"/>
</dbReference>
<keyword evidence="9" id="KW-0347">Helicase</keyword>
<dbReference type="SUPFAM" id="SSF161111">
    <property type="entry name" value="Cation efflux protein transmembrane domain-like"/>
    <property type="match status" value="1"/>
</dbReference>
<dbReference type="CDD" id="cd18787">
    <property type="entry name" value="SF2_C_DEAD"/>
    <property type="match status" value="1"/>
</dbReference>
<feature type="compositionally biased region" description="Basic residues" evidence="18">
    <location>
        <begin position="39"/>
        <end position="57"/>
    </location>
</feature>
<dbReference type="GO" id="GO:0016020">
    <property type="term" value="C:membrane"/>
    <property type="evidence" value="ECO:0007669"/>
    <property type="project" value="UniProtKB-SubCell"/>
</dbReference>
<gene>
    <name evidence="23" type="ORF">BTJ68_12984</name>
</gene>
<evidence type="ECO:0000256" key="19">
    <source>
        <dbReference type="SAM" id="Phobius"/>
    </source>
</evidence>
<keyword evidence="14" id="KW-0539">Nucleus</keyword>
<feature type="domain" description="Helicase ATP-binding" evidence="20">
    <location>
        <begin position="272"/>
        <end position="446"/>
    </location>
</feature>
<dbReference type="SMART" id="SM00490">
    <property type="entry name" value="HELICc"/>
    <property type="match status" value="1"/>
</dbReference>
<keyword evidence="12 19" id="KW-1133">Transmembrane helix</keyword>
<dbReference type="VEuPathDB" id="FungiDB:BTJ68_12984"/>
<evidence type="ECO:0000256" key="9">
    <source>
        <dbReference type="ARBA" id="ARBA00022806"/>
    </source>
</evidence>
<evidence type="ECO:0000256" key="13">
    <source>
        <dbReference type="ARBA" id="ARBA00023136"/>
    </source>
</evidence>
<dbReference type="GO" id="GO:0003723">
    <property type="term" value="F:RNA binding"/>
    <property type="evidence" value="ECO:0007669"/>
    <property type="project" value="UniProtKB-KW"/>
</dbReference>
<feature type="compositionally biased region" description="Acidic residues" evidence="18">
    <location>
        <begin position="74"/>
        <end position="85"/>
    </location>
</feature>
<dbReference type="GO" id="GO:0010467">
    <property type="term" value="P:gene expression"/>
    <property type="evidence" value="ECO:0007669"/>
    <property type="project" value="UniProtKB-ARBA"/>
</dbReference>
<evidence type="ECO:0000313" key="23">
    <source>
        <dbReference type="EMBL" id="OTA24944.1"/>
    </source>
</evidence>
<feature type="compositionally biased region" description="Basic and acidic residues" evidence="18">
    <location>
        <begin position="707"/>
        <end position="727"/>
    </location>
</feature>
<dbReference type="EMBL" id="MUNK01000222">
    <property type="protein sequence ID" value="OTA24944.1"/>
    <property type="molecule type" value="Genomic_DNA"/>
</dbReference>
<dbReference type="GO" id="GO:0008324">
    <property type="term" value="F:monoatomic cation transmembrane transporter activity"/>
    <property type="evidence" value="ECO:0007669"/>
    <property type="project" value="InterPro"/>
</dbReference>
<proteinExistence type="predicted"/>
<evidence type="ECO:0000259" key="20">
    <source>
        <dbReference type="PROSITE" id="PS51192"/>
    </source>
</evidence>
<name>A0A1Z5SVX0_HORWE</name>
<dbReference type="SMART" id="SM00487">
    <property type="entry name" value="DEXDc"/>
    <property type="match status" value="1"/>
</dbReference>
<dbReference type="GO" id="GO:0098771">
    <property type="term" value="P:inorganic ion homeostasis"/>
    <property type="evidence" value="ECO:0007669"/>
    <property type="project" value="UniProtKB-ARBA"/>
</dbReference>
<dbReference type="GO" id="GO:0003724">
    <property type="term" value="F:RNA helicase activity"/>
    <property type="evidence" value="ECO:0007669"/>
    <property type="project" value="UniProtKB-EC"/>
</dbReference>
<dbReference type="SUPFAM" id="SSF160240">
    <property type="entry name" value="Cation efflux protein cytoplasmic domain-like"/>
    <property type="match status" value="1"/>
</dbReference>
<dbReference type="Proteomes" id="UP000194280">
    <property type="component" value="Unassembled WGS sequence"/>
</dbReference>
<keyword evidence="24" id="KW-1185">Reference proteome</keyword>
<dbReference type="GO" id="GO:0030003">
    <property type="term" value="P:intracellular monoatomic cation homeostasis"/>
    <property type="evidence" value="ECO:0007669"/>
    <property type="project" value="UniProtKB-ARBA"/>
</dbReference>
<evidence type="ECO:0000256" key="18">
    <source>
        <dbReference type="SAM" id="MobiDB-lite"/>
    </source>
</evidence>
<dbReference type="InterPro" id="IPR001650">
    <property type="entry name" value="Helicase_C-like"/>
</dbReference>
<keyword evidence="17" id="KW-0175">Coiled coil</keyword>
<keyword evidence="10" id="KW-0067">ATP-binding</keyword>
<dbReference type="Pfam" id="PF01545">
    <property type="entry name" value="Cation_efflux"/>
    <property type="match status" value="1"/>
</dbReference>
<keyword evidence="4" id="KW-0813">Transport</keyword>
<dbReference type="InterPro" id="IPR050079">
    <property type="entry name" value="DEAD_box_RNA_helicase"/>
</dbReference>
<dbReference type="FunFam" id="1.20.1510.10:FF:000005">
    <property type="entry name" value="Putative Cation diffusion facilitator 1"/>
    <property type="match status" value="1"/>
</dbReference>
<dbReference type="Pfam" id="PF00270">
    <property type="entry name" value="DEAD"/>
    <property type="match status" value="1"/>
</dbReference>
<dbReference type="Pfam" id="PF16916">
    <property type="entry name" value="ZT_dimer"/>
    <property type="match status" value="1"/>
</dbReference>
<feature type="domain" description="Helicase C-terminal" evidence="21">
    <location>
        <begin position="476"/>
        <end position="621"/>
    </location>
</feature>
<dbReference type="PANTHER" id="PTHR47959">
    <property type="entry name" value="ATP-DEPENDENT RNA HELICASE RHLE-RELATED"/>
    <property type="match status" value="1"/>
</dbReference>
<evidence type="ECO:0000256" key="12">
    <source>
        <dbReference type="ARBA" id="ARBA00022989"/>
    </source>
</evidence>
<evidence type="ECO:0000256" key="2">
    <source>
        <dbReference type="ARBA" id="ARBA00004141"/>
    </source>
</evidence>
<feature type="transmembrane region" description="Helical" evidence="19">
    <location>
        <begin position="829"/>
        <end position="852"/>
    </location>
</feature>
<feature type="compositionally biased region" description="Low complexity" evidence="18">
    <location>
        <begin position="26"/>
        <end position="38"/>
    </location>
</feature>
<dbReference type="InterPro" id="IPR058533">
    <property type="entry name" value="Cation_efflux_TM"/>
</dbReference>
<dbReference type="InterPro" id="IPR000629">
    <property type="entry name" value="RNA-helicase_DEAD-box_CS"/>
</dbReference>
<evidence type="ECO:0000256" key="17">
    <source>
        <dbReference type="SAM" id="Coils"/>
    </source>
</evidence>
<feature type="domain" description="DEAD-box RNA helicase Q" evidence="22">
    <location>
        <begin position="241"/>
        <end position="269"/>
    </location>
</feature>
<accession>A0A1Z5SVX0</accession>
<dbReference type="GO" id="GO:0005634">
    <property type="term" value="C:nucleus"/>
    <property type="evidence" value="ECO:0007669"/>
    <property type="project" value="UniProtKB-SubCell"/>
</dbReference>
<keyword evidence="8" id="KW-0378">Hydrolase</keyword>
<feature type="coiled-coil region" evidence="17">
    <location>
        <begin position="623"/>
        <end position="663"/>
    </location>
</feature>
<dbReference type="InterPro" id="IPR027470">
    <property type="entry name" value="Cation_efflux_CTD"/>
</dbReference>
<evidence type="ECO:0000256" key="11">
    <source>
        <dbReference type="ARBA" id="ARBA00022884"/>
    </source>
</evidence>
<feature type="short sequence motif" description="Q motif" evidence="16">
    <location>
        <begin position="241"/>
        <end position="269"/>
    </location>
</feature>
<evidence type="ECO:0000256" key="5">
    <source>
        <dbReference type="ARBA" id="ARBA00022517"/>
    </source>
</evidence>
<feature type="compositionally biased region" description="Acidic residues" evidence="18">
    <location>
        <begin position="1"/>
        <end position="10"/>
    </location>
</feature>
<keyword evidence="13 19" id="KW-0472">Membrane</keyword>
<evidence type="ECO:0000256" key="3">
    <source>
        <dbReference type="ARBA" id="ARBA00012552"/>
    </source>
</evidence>
<dbReference type="PROSITE" id="PS51195">
    <property type="entry name" value="Q_MOTIF"/>
    <property type="match status" value="1"/>
</dbReference>